<dbReference type="CDD" id="cd00452">
    <property type="entry name" value="KDPG_aldolase"/>
    <property type="match status" value="1"/>
</dbReference>
<reference evidence="6 7" key="1">
    <citation type="submission" date="2023-12" db="EMBL/GenBank/DDBJ databases">
        <title>A high-quality genome assembly for Dillenia turbinata (Dilleniales).</title>
        <authorList>
            <person name="Chanderbali A."/>
        </authorList>
    </citation>
    <scope>NUCLEOTIDE SEQUENCE [LARGE SCALE GENOMIC DNA]</scope>
    <source>
        <strain evidence="6">LSX21</strain>
        <tissue evidence="6">Leaf</tissue>
    </source>
</reference>
<proteinExistence type="inferred from homology"/>
<dbReference type="Proteomes" id="UP001370490">
    <property type="component" value="Unassembled WGS sequence"/>
</dbReference>
<evidence type="ECO:0000256" key="2">
    <source>
        <dbReference type="ARBA" id="ARBA00006906"/>
    </source>
</evidence>
<dbReference type="InterPro" id="IPR013785">
    <property type="entry name" value="Aldolase_TIM"/>
</dbReference>
<keyword evidence="4" id="KW-0456">Lyase</keyword>
<dbReference type="PANTHER" id="PTHR30246:SF1">
    <property type="entry name" value="2-DEHYDRO-3-DEOXY-6-PHOSPHOGALACTONATE ALDOLASE-RELATED"/>
    <property type="match status" value="1"/>
</dbReference>
<sequence length="279" mass="29544">MGGVVGGSSVSVSVLGLGSFGEKSANSAIPRRRCTSFIAKAASSVDQTLSQIRNSGVIACLRANSAEVALEAARVALSGGISVVSHFDVFFSFYGFKLFEFLVFSLEIVASTPGVFEVIQQLVEEWPATALGVGTVLNVTDGKKAINAGAKFLMSPVFVKEILNDVRESKVLYIPGAMTPTEIFNAYSAGAKLVKVYPVSALGGTQYIKALSKPLSHIPMVASQGIRLDLIGEYIARGASAVVLSDAIFNKEALAQRNYDVIHRLAHLATLQGNEAAKW</sequence>
<dbReference type="PANTHER" id="PTHR30246">
    <property type="entry name" value="2-KETO-3-DEOXY-6-PHOSPHOGLUCONATE ALDOLASE"/>
    <property type="match status" value="1"/>
</dbReference>
<evidence type="ECO:0000256" key="4">
    <source>
        <dbReference type="ARBA" id="ARBA00023239"/>
    </source>
</evidence>
<evidence type="ECO:0000256" key="1">
    <source>
        <dbReference type="ARBA" id="ARBA00004761"/>
    </source>
</evidence>
<gene>
    <name evidence="6" type="ORF">RJ641_036919</name>
</gene>
<comment type="pathway">
    <text evidence="1">Carbohydrate acid metabolism.</text>
</comment>
<name>A0AAN8VHA1_9MAGN</name>
<evidence type="ECO:0000256" key="3">
    <source>
        <dbReference type="ARBA" id="ARBA00011233"/>
    </source>
</evidence>
<protein>
    <submittedName>
        <fullName evidence="6">KDPG/KHG aldolase</fullName>
    </submittedName>
</protein>
<accession>A0AAN8VHA1</accession>
<keyword evidence="5" id="KW-0119">Carbohydrate metabolism</keyword>
<dbReference type="AlphaFoldDB" id="A0AAN8VHA1"/>
<dbReference type="InterPro" id="IPR000887">
    <property type="entry name" value="Aldlse_KDPG_KHG"/>
</dbReference>
<evidence type="ECO:0000256" key="5">
    <source>
        <dbReference type="ARBA" id="ARBA00023277"/>
    </source>
</evidence>
<dbReference type="EMBL" id="JBAMMX010000009">
    <property type="protein sequence ID" value="KAK6934025.1"/>
    <property type="molecule type" value="Genomic_DNA"/>
</dbReference>
<comment type="subunit">
    <text evidence="3">Homotrimer.</text>
</comment>
<dbReference type="Gene3D" id="3.20.20.70">
    <property type="entry name" value="Aldolase class I"/>
    <property type="match status" value="1"/>
</dbReference>
<evidence type="ECO:0000313" key="7">
    <source>
        <dbReference type="Proteomes" id="UP001370490"/>
    </source>
</evidence>
<evidence type="ECO:0000313" key="6">
    <source>
        <dbReference type="EMBL" id="KAK6934025.1"/>
    </source>
</evidence>
<comment type="caution">
    <text evidence="6">The sequence shown here is derived from an EMBL/GenBank/DDBJ whole genome shotgun (WGS) entry which is preliminary data.</text>
</comment>
<dbReference type="Pfam" id="PF01081">
    <property type="entry name" value="Aldolase"/>
    <property type="match status" value="1"/>
</dbReference>
<dbReference type="GO" id="GO:0016829">
    <property type="term" value="F:lyase activity"/>
    <property type="evidence" value="ECO:0007669"/>
    <property type="project" value="UniProtKB-KW"/>
</dbReference>
<dbReference type="SUPFAM" id="SSF51569">
    <property type="entry name" value="Aldolase"/>
    <property type="match status" value="1"/>
</dbReference>
<keyword evidence="7" id="KW-1185">Reference proteome</keyword>
<comment type="similarity">
    <text evidence="2">Belongs to the KHG/KDPG aldolase family.</text>
</comment>
<organism evidence="6 7">
    <name type="scientific">Dillenia turbinata</name>
    <dbReference type="NCBI Taxonomy" id="194707"/>
    <lineage>
        <taxon>Eukaryota</taxon>
        <taxon>Viridiplantae</taxon>
        <taxon>Streptophyta</taxon>
        <taxon>Embryophyta</taxon>
        <taxon>Tracheophyta</taxon>
        <taxon>Spermatophyta</taxon>
        <taxon>Magnoliopsida</taxon>
        <taxon>eudicotyledons</taxon>
        <taxon>Gunneridae</taxon>
        <taxon>Pentapetalae</taxon>
        <taxon>Dilleniales</taxon>
        <taxon>Dilleniaceae</taxon>
        <taxon>Dillenia</taxon>
    </lineage>
</organism>